<gene>
    <name evidence="4" type="ORF">G7077_01240</name>
</gene>
<name>A0A6G7YLW6_9SPHN</name>
<accession>A0A6G7YLW6</accession>
<dbReference type="EMBL" id="CP049869">
    <property type="protein sequence ID" value="QIK77740.1"/>
    <property type="molecule type" value="Genomic_DNA"/>
</dbReference>
<feature type="signal peptide" evidence="3">
    <location>
        <begin position="1"/>
        <end position="23"/>
    </location>
</feature>
<evidence type="ECO:0000256" key="2">
    <source>
        <dbReference type="SAM" id="MobiDB-lite"/>
    </source>
</evidence>
<keyword evidence="3" id="KW-0732">Signal</keyword>
<feature type="chain" id="PRO_5026084101" evidence="3">
    <location>
        <begin position="24"/>
        <end position="156"/>
    </location>
</feature>
<feature type="region of interest" description="Disordered" evidence="2">
    <location>
        <begin position="122"/>
        <end position="156"/>
    </location>
</feature>
<organism evidence="4 5">
    <name type="scientific">Sphingomonas piscis</name>
    <dbReference type="NCBI Taxonomy" id="2714943"/>
    <lineage>
        <taxon>Bacteria</taxon>
        <taxon>Pseudomonadati</taxon>
        <taxon>Pseudomonadota</taxon>
        <taxon>Alphaproteobacteria</taxon>
        <taxon>Sphingomonadales</taxon>
        <taxon>Sphingomonadaceae</taxon>
        <taxon>Sphingomonas</taxon>
    </lineage>
</organism>
<dbReference type="KEGG" id="spii:G7077_01240"/>
<proteinExistence type="predicted"/>
<reference evidence="4 5" key="1">
    <citation type="submission" date="2020-03" db="EMBL/GenBank/DDBJ databases">
        <title>Sphingomonas sp. nov., isolated from fish.</title>
        <authorList>
            <person name="Hyun D.-W."/>
            <person name="Bae J.-W."/>
        </authorList>
    </citation>
    <scope>NUCLEOTIDE SEQUENCE [LARGE SCALE GENOMIC DNA]</scope>
    <source>
        <strain evidence="4 5">HDW15B</strain>
    </source>
</reference>
<feature type="compositionally biased region" description="Basic and acidic residues" evidence="2">
    <location>
        <begin position="129"/>
        <end position="156"/>
    </location>
</feature>
<feature type="coiled-coil region" evidence="1">
    <location>
        <begin position="46"/>
        <end position="87"/>
    </location>
</feature>
<evidence type="ECO:0000256" key="3">
    <source>
        <dbReference type="SAM" id="SignalP"/>
    </source>
</evidence>
<dbReference type="RefSeq" id="WP_166410136.1">
    <property type="nucleotide sequence ID" value="NZ_CP049869.1"/>
</dbReference>
<evidence type="ECO:0000313" key="4">
    <source>
        <dbReference type="EMBL" id="QIK77740.1"/>
    </source>
</evidence>
<evidence type="ECO:0000256" key="1">
    <source>
        <dbReference type="SAM" id="Coils"/>
    </source>
</evidence>
<protein>
    <submittedName>
        <fullName evidence="4">Uncharacterized protein</fullName>
    </submittedName>
</protein>
<keyword evidence="1" id="KW-0175">Coiled coil</keyword>
<dbReference type="Proteomes" id="UP000503222">
    <property type="component" value="Chromosome"/>
</dbReference>
<evidence type="ECO:0000313" key="5">
    <source>
        <dbReference type="Proteomes" id="UP000503222"/>
    </source>
</evidence>
<dbReference type="AlphaFoldDB" id="A0A6G7YLW6"/>
<keyword evidence="5" id="KW-1185">Reference proteome</keyword>
<sequence>MRKLLIAAATAASALAVAAPASAQYYPQPQRAPYGNAYGYNNYGQVRSLQARVNNLQRRIDMMDRRNVLSNKEARKLRDDARDLERRLWNSGRNGINPREYANIEQRIQRIEYRVMRDANDGRGGWGDQRYRNGYVDRDRDGRDDRREDDRGRWPG</sequence>